<dbReference type="RefSeq" id="WP_118767078.1">
    <property type="nucleotide sequence ID" value="NZ_QWKP01000187.1"/>
</dbReference>
<comment type="caution">
    <text evidence="9">The sequence shown here is derived from an EMBL/GenBank/DDBJ whole genome shotgun (WGS) entry which is preliminary data.</text>
</comment>
<evidence type="ECO:0000256" key="3">
    <source>
        <dbReference type="ARBA" id="ARBA00009759"/>
    </source>
</evidence>
<dbReference type="Proteomes" id="UP000283374">
    <property type="component" value="Unassembled WGS sequence"/>
</dbReference>
<keyword evidence="4 7" id="KW-0479">Metal-binding</keyword>
<feature type="binding site" evidence="7">
    <location>
        <position position="76"/>
    </location>
    <ligand>
        <name>Mg(2+)</name>
        <dbReference type="ChEBI" id="CHEBI:18420"/>
        <label>1</label>
        <note>catalytic</note>
    </ligand>
</feature>
<name>A0A413RLS1_9CELL</name>
<protein>
    <recommendedName>
        <fullName evidence="8">Inositol-1-monophosphatase</fullName>
        <ecNumber evidence="8">3.1.3.25</ecNumber>
    </recommendedName>
</protein>
<feature type="binding site" evidence="7">
    <location>
        <position position="92"/>
    </location>
    <ligand>
        <name>Mg(2+)</name>
        <dbReference type="ChEBI" id="CHEBI:18420"/>
        <label>1</label>
        <note>catalytic</note>
    </ligand>
</feature>
<dbReference type="EC" id="3.1.3.25" evidence="8"/>
<dbReference type="SUPFAM" id="SSF56655">
    <property type="entry name" value="Carbohydrate phosphatase"/>
    <property type="match status" value="1"/>
</dbReference>
<dbReference type="Pfam" id="PF00459">
    <property type="entry name" value="Inositol_P"/>
    <property type="match status" value="1"/>
</dbReference>
<keyword evidence="10" id="KW-1185">Reference proteome</keyword>
<evidence type="ECO:0000313" key="10">
    <source>
        <dbReference type="Proteomes" id="UP000283374"/>
    </source>
</evidence>
<evidence type="ECO:0000256" key="6">
    <source>
        <dbReference type="ARBA" id="ARBA00022842"/>
    </source>
</evidence>
<keyword evidence="5 8" id="KW-0378">Hydrolase</keyword>
<dbReference type="InterPro" id="IPR020583">
    <property type="entry name" value="Inositol_monoP_metal-BS"/>
</dbReference>
<evidence type="ECO:0000256" key="8">
    <source>
        <dbReference type="RuleBase" id="RU364068"/>
    </source>
</evidence>
<evidence type="ECO:0000256" key="5">
    <source>
        <dbReference type="ARBA" id="ARBA00022801"/>
    </source>
</evidence>
<dbReference type="PROSITE" id="PS00630">
    <property type="entry name" value="IMP_2"/>
    <property type="match status" value="1"/>
</dbReference>
<feature type="binding site" evidence="7">
    <location>
        <position position="95"/>
    </location>
    <ligand>
        <name>Mg(2+)</name>
        <dbReference type="ChEBI" id="CHEBI:18420"/>
        <label>1</label>
        <note>catalytic</note>
    </ligand>
</feature>
<dbReference type="OrthoDB" id="9772456at2"/>
<sequence>MPPTVDDALLDELIEVARTIAVESGAMIRAGRPADVEVAGTKSTAQDIVTAMDLAVEAHLRARLAELRPDDAVLGEEGGSTGGTSGVTWVVDPIDGTVNYLYGLPSYSVSVAAVVGPPDPSTWTVLAGCVHAPVDGRTFVAGRGRGATLDGVPIRVREAPSLRDSLVGTGFGYREERRRSQGRIVAVVLPQVRDIRRIGSAALDLCAVASGGLDLYYERGLSPWDLAAGELVAREAGAQVSGLRGRPAGTEMTVAGHPVLQAELAALLAENDADTDI</sequence>
<dbReference type="PROSITE" id="PS00629">
    <property type="entry name" value="IMP_1"/>
    <property type="match status" value="1"/>
</dbReference>
<feature type="binding site" evidence="7">
    <location>
        <position position="94"/>
    </location>
    <ligand>
        <name>Mg(2+)</name>
        <dbReference type="ChEBI" id="CHEBI:18420"/>
        <label>1</label>
        <note>catalytic</note>
    </ligand>
</feature>
<dbReference type="EMBL" id="QWKP01000187">
    <property type="protein sequence ID" value="RHA41281.1"/>
    <property type="molecule type" value="Genomic_DNA"/>
</dbReference>
<accession>A0A413RLS1</accession>
<dbReference type="GO" id="GO:0007165">
    <property type="term" value="P:signal transduction"/>
    <property type="evidence" value="ECO:0007669"/>
    <property type="project" value="TreeGrafter"/>
</dbReference>
<evidence type="ECO:0000256" key="2">
    <source>
        <dbReference type="ARBA" id="ARBA00001946"/>
    </source>
</evidence>
<dbReference type="PANTHER" id="PTHR20854:SF4">
    <property type="entry name" value="INOSITOL-1-MONOPHOSPHATASE-RELATED"/>
    <property type="match status" value="1"/>
</dbReference>
<evidence type="ECO:0000313" key="9">
    <source>
        <dbReference type="EMBL" id="RHA41281.1"/>
    </source>
</evidence>
<proteinExistence type="inferred from homology"/>
<reference evidence="9 10" key="1">
    <citation type="submission" date="2018-08" db="EMBL/GenBank/DDBJ databases">
        <title>Cellulomonas rhizosphaerae sp. nov., a novel actinomycete isolated from soil.</title>
        <authorList>
            <person name="Tian Y."/>
        </authorList>
    </citation>
    <scope>NUCLEOTIDE SEQUENCE [LARGE SCALE GENOMIC DNA]</scope>
    <source>
        <strain evidence="9 10">NEAU-TCZ24</strain>
    </source>
</reference>
<dbReference type="AlphaFoldDB" id="A0A413RLS1"/>
<dbReference type="GO" id="GO:0046872">
    <property type="term" value="F:metal ion binding"/>
    <property type="evidence" value="ECO:0007669"/>
    <property type="project" value="UniProtKB-KW"/>
</dbReference>
<dbReference type="GO" id="GO:0006020">
    <property type="term" value="P:inositol metabolic process"/>
    <property type="evidence" value="ECO:0007669"/>
    <property type="project" value="TreeGrafter"/>
</dbReference>
<evidence type="ECO:0000256" key="1">
    <source>
        <dbReference type="ARBA" id="ARBA00001033"/>
    </source>
</evidence>
<dbReference type="InterPro" id="IPR000760">
    <property type="entry name" value="Inositol_monophosphatase-like"/>
</dbReference>
<gene>
    <name evidence="9" type="ORF">D1825_08935</name>
</gene>
<feature type="binding site" evidence="7">
    <location>
        <position position="225"/>
    </location>
    <ligand>
        <name>Mg(2+)</name>
        <dbReference type="ChEBI" id="CHEBI:18420"/>
        <label>1</label>
        <note>catalytic</note>
    </ligand>
</feature>
<comment type="cofactor">
    <cofactor evidence="2 7 8">
        <name>Mg(2+)</name>
        <dbReference type="ChEBI" id="CHEBI:18420"/>
    </cofactor>
</comment>
<dbReference type="CDD" id="cd01639">
    <property type="entry name" value="IMPase"/>
    <property type="match status" value="1"/>
</dbReference>
<dbReference type="GO" id="GO:0008934">
    <property type="term" value="F:inositol monophosphate 1-phosphatase activity"/>
    <property type="evidence" value="ECO:0007669"/>
    <property type="project" value="InterPro"/>
</dbReference>
<dbReference type="PANTHER" id="PTHR20854">
    <property type="entry name" value="INOSITOL MONOPHOSPHATASE"/>
    <property type="match status" value="1"/>
</dbReference>
<dbReference type="InterPro" id="IPR033942">
    <property type="entry name" value="IMPase"/>
</dbReference>
<evidence type="ECO:0000256" key="7">
    <source>
        <dbReference type="PIRSR" id="PIRSR600760-2"/>
    </source>
</evidence>
<dbReference type="InterPro" id="IPR020550">
    <property type="entry name" value="Inositol_monophosphatase_CS"/>
</dbReference>
<evidence type="ECO:0000256" key="4">
    <source>
        <dbReference type="ARBA" id="ARBA00022723"/>
    </source>
</evidence>
<dbReference type="Gene3D" id="3.40.190.80">
    <property type="match status" value="1"/>
</dbReference>
<dbReference type="GO" id="GO:0046854">
    <property type="term" value="P:phosphatidylinositol phosphate biosynthetic process"/>
    <property type="evidence" value="ECO:0007669"/>
    <property type="project" value="InterPro"/>
</dbReference>
<comment type="similarity">
    <text evidence="3 8">Belongs to the inositol monophosphatase superfamily.</text>
</comment>
<organism evidence="9 10">
    <name type="scientific">Cellulomonas rhizosphaerae</name>
    <dbReference type="NCBI Taxonomy" id="2293719"/>
    <lineage>
        <taxon>Bacteria</taxon>
        <taxon>Bacillati</taxon>
        <taxon>Actinomycetota</taxon>
        <taxon>Actinomycetes</taxon>
        <taxon>Micrococcales</taxon>
        <taxon>Cellulomonadaceae</taxon>
        <taxon>Cellulomonas</taxon>
    </lineage>
</organism>
<dbReference type="PRINTS" id="PR00377">
    <property type="entry name" value="IMPHPHTASES"/>
</dbReference>
<dbReference type="Gene3D" id="3.30.540.10">
    <property type="entry name" value="Fructose-1,6-Bisphosphatase, subunit A, domain 1"/>
    <property type="match status" value="1"/>
</dbReference>
<keyword evidence="6 7" id="KW-0460">Magnesium</keyword>
<comment type="catalytic activity">
    <reaction evidence="1 8">
        <text>a myo-inositol phosphate + H2O = myo-inositol + phosphate</text>
        <dbReference type="Rhea" id="RHEA:24056"/>
        <dbReference type="ChEBI" id="CHEBI:15377"/>
        <dbReference type="ChEBI" id="CHEBI:17268"/>
        <dbReference type="ChEBI" id="CHEBI:43474"/>
        <dbReference type="ChEBI" id="CHEBI:84139"/>
        <dbReference type="EC" id="3.1.3.25"/>
    </reaction>
</comment>